<dbReference type="Proteomes" id="UP000634136">
    <property type="component" value="Unassembled WGS sequence"/>
</dbReference>
<comment type="caution">
    <text evidence="1">The sequence shown here is derived from an EMBL/GenBank/DDBJ whole genome shotgun (WGS) entry which is preliminary data.</text>
</comment>
<sequence>MEDSSICVLEMPSKGVCTCFQKSWPNKNFGAKAKRWVHKPSNA</sequence>
<name>A0A834TVH8_9FABA</name>
<dbReference type="AlphaFoldDB" id="A0A834TVH8"/>
<organism evidence="1 2">
    <name type="scientific">Senna tora</name>
    <dbReference type="NCBI Taxonomy" id="362788"/>
    <lineage>
        <taxon>Eukaryota</taxon>
        <taxon>Viridiplantae</taxon>
        <taxon>Streptophyta</taxon>
        <taxon>Embryophyta</taxon>
        <taxon>Tracheophyta</taxon>
        <taxon>Spermatophyta</taxon>
        <taxon>Magnoliopsida</taxon>
        <taxon>eudicotyledons</taxon>
        <taxon>Gunneridae</taxon>
        <taxon>Pentapetalae</taxon>
        <taxon>rosids</taxon>
        <taxon>fabids</taxon>
        <taxon>Fabales</taxon>
        <taxon>Fabaceae</taxon>
        <taxon>Caesalpinioideae</taxon>
        <taxon>Cassia clade</taxon>
        <taxon>Senna</taxon>
    </lineage>
</organism>
<proteinExistence type="predicted"/>
<accession>A0A834TVH8</accession>
<keyword evidence="2" id="KW-1185">Reference proteome</keyword>
<dbReference type="EMBL" id="JAAIUW010000006">
    <property type="protein sequence ID" value="KAF7828564.1"/>
    <property type="molecule type" value="Genomic_DNA"/>
</dbReference>
<gene>
    <name evidence="1" type="ORF">G2W53_019728</name>
</gene>
<protein>
    <submittedName>
        <fullName evidence="1">Uncharacterized protein</fullName>
    </submittedName>
</protein>
<evidence type="ECO:0000313" key="1">
    <source>
        <dbReference type="EMBL" id="KAF7828564.1"/>
    </source>
</evidence>
<evidence type="ECO:0000313" key="2">
    <source>
        <dbReference type="Proteomes" id="UP000634136"/>
    </source>
</evidence>
<reference evidence="1" key="1">
    <citation type="submission" date="2020-09" db="EMBL/GenBank/DDBJ databases">
        <title>Genome-Enabled Discovery of Anthraquinone Biosynthesis in Senna tora.</title>
        <authorList>
            <person name="Kang S.-H."/>
            <person name="Pandey R.P."/>
            <person name="Lee C.-M."/>
            <person name="Sim J.-S."/>
            <person name="Jeong J.-T."/>
            <person name="Choi B.-S."/>
            <person name="Jung M."/>
            <person name="Ginzburg D."/>
            <person name="Zhao K."/>
            <person name="Won S.Y."/>
            <person name="Oh T.-J."/>
            <person name="Yu Y."/>
            <person name="Kim N.-H."/>
            <person name="Lee O.R."/>
            <person name="Lee T.-H."/>
            <person name="Bashyal P."/>
            <person name="Kim T.-S."/>
            <person name="Lee W.-H."/>
            <person name="Kawkins C."/>
            <person name="Kim C.-K."/>
            <person name="Kim J.S."/>
            <person name="Ahn B.O."/>
            <person name="Rhee S.Y."/>
            <person name="Sohng J.K."/>
        </authorList>
    </citation>
    <scope>NUCLEOTIDE SEQUENCE</scope>
    <source>
        <tissue evidence="1">Leaf</tissue>
    </source>
</reference>